<dbReference type="Proteomes" id="UP000199656">
    <property type="component" value="Unassembled WGS sequence"/>
</dbReference>
<proteinExistence type="predicted"/>
<dbReference type="AlphaFoldDB" id="A0A1H3X6P3"/>
<dbReference type="STRING" id="408074.SAMN05660909_00287"/>
<evidence type="ECO:0000313" key="3">
    <source>
        <dbReference type="EMBL" id="SDZ94910.1"/>
    </source>
</evidence>
<dbReference type="Gene3D" id="3.10.450.360">
    <property type="match status" value="1"/>
</dbReference>
<sequence length="191" mass="21705">MKKIMISMTLLLAVLAAQAQSDPKFASKQARKEMRKERKEQRITVRQLEGTDVSEQSKAQFQSDFGDMPDVTWSRDLYFDKATFTNSKGTKISAFYDYNGQLVGTSTPSSFASLPMSAQQEIMKHYTNYQDAPVIFYDDNESNETDMILYGVQFEDADNYFIEVADKKGRPVVLKVTPAGEVSWFTDLPTK</sequence>
<dbReference type="SUPFAM" id="SSF160574">
    <property type="entry name" value="BT0923-like"/>
    <property type="match status" value="1"/>
</dbReference>
<gene>
    <name evidence="3" type="ORF">SAMN05660909_00287</name>
</gene>
<evidence type="ECO:0008006" key="5">
    <source>
        <dbReference type="Google" id="ProtNLM"/>
    </source>
</evidence>
<reference evidence="4" key="1">
    <citation type="submission" date="2016-10" db="EMBL/GenBank/DDBJ databases">
        <authorList>
            <person name="Varghese N."/>
            <person name="Submissions S."/>
        </authorList>
    </citation>
    <scope>NUCLEOTIDE SEQUENCE [LARGE SCALE GENOMIC DNA]</scope>
    <source>
        <strain evidence="4">DSM 23920</strain>
    </source>
</reference>
<feature type="compositionally biased region" description="Basic and acidic residues" evidence="1">
    <location>
        <begin position="30"/>
        <end position="42"/>
    </location>
</feature>
<feature type="chain" id="PRO_5011462082" description="PepSY domain-containing protein" evidence="2">
    <location>
        <begin position="20"/>
        <end position="191"/>
    </location>
</feature>
<protein>
    <recommendedName>
        <fullName evidence="5">PepSY domain-containing protein</fullName>
    </recommendedName>
</protein>
<evidence type="ECO:0000256" key="1">
    <source>
        <dbReference type="SAM" id="MobiDB-lite"/>
    </source>
</evidence>
<evidence type="ECO:0000256" key="2">
    <source>
        <dbReference type="SAM" id="SignalP"/>
    </source>
</evidence>
<feature type="signal peptide" evidence="2">
    <location>
        <begin position="1"/>
        <end position="19"/>
    </location>
</feature>
<feature type="region of interest" description="Disordered" evidence="1">
    <location>
        <begin position="21"/>
        <end position="42"/>
    </location>
</feature>
<organism evidence="3 4">
    <name type="scientific">Chitinophaga terrae</name>
    <name type="common">ex Kim and Jung 2007</name>
    <dbReference type="NCBI Taxonomy" id="408074"/>
    <lineage>
        <taxon>Bacteria</taxon>
        <taxon>Pseudomonadati</taxon>
        <taxon>Bacteroidota</taxon>
        <taxon>Chitinophagia</taxon>
        <taxon>Chitinophagales</taxon>
        <taxon>Chitinophagaceae</taxon>
        <taxon>Chitinophaga</taxon>
    </lineage>
</organism>
<dbReference type="EMBL" id="FNRL01000001">
    <property type="protein sequence ID" value="SDZ94910.1"/>
    <property type="molecule type" value="Genomic_DNA"/>
</dbReference>
<accession>A0A1H3X6P3</accession>
<name>A0A1H3X6P3_9BACT</name>
<evidence type="ECO:0000313" key="4">
    <source>
        <dbReference type="Proteomes" id="UP000199656"/>
    </source>
</evidence>
<keyword evidence="4" id="KW-1185">Reference proteome</keyword>
<keyword evidence="2" id="KW-0732">Signal</keyword>